<name>A0A812KR48_9DINO</name>
<protein>
    <submittedName>
        <fullName evidence="1">Uncharacterized protein</fullName>
    </submittedName>
</protein>
<evidence type="ECO:0000313" key="2">
    <source>
        <dbReference type="Proteomes" id="UP000604046"/>
    </source>
</evidence>
<dbReference type="OrthoDB" id="1867012at2759"/>
<keyword evidence="2" id="KW-1185">Reference proteome</keyword>
<organism evidence="1 2">
    <name type="scientific">Symbiodinium natans</name>
    <dbReference type="NCBI Taxonomy" id="878477"/>
    <lineage>
        <taxon>Eukaryota</taxon>
        <taxon>Sar</taxon>
        <taxon>Alveolata</taxon>
        <taxon>Dinophyceae</taxon>
        <taxon>Suessiales</taxon>
        <taxon>Symbiodiniaceae</taxon>
        <taxon>Symbiodinium</taxon>
    </lineage>
</organism>
<gene>
    <name evidence="1" type="ORF">SNAT2548_LOCUS9913</name>
</gene>
<dbReference type="AlphaFoldDB" id="A0A812KR48"/>
<sequence>MQSTTLYLKQKALPVFGKEGGWVNPPVGPRPMRARVSNLNDSWNNPSVRDALEMEPFCYPMNREQLTRHILKVRRKQAGVPDEENDPEFQVTDVRYHLFKGQMAQR</sequence>
<accession>A0A812KR48</accession>
<reference evidence="1" key="1">
    <citation type="submission" date="2021-02" db="EMBL/GenBank/DDBJ databases">
        <authorList>
            <person name="Dougan E. K."/>
            <person name="Rhodes N."/>
            <person name="Thang M."/>
            <person name="Chan C."/>
        </authorList>
    </citation>
    <scope>NUCLEOTIDE SEQUENCE</scope>
</reference>
<comment type="caution">
    <text evidence="1">The sequence shown here is derived from an EMBL/GenBank/DDBJ whole genome shotgun (WGS) entry which is preliminary data.</text>
</comment>
<dbReference type="Proteomes" id="UP000604046">
    <property type="component" value="Unassembled WGS sequence"/>
</dbReference>
<dbReference type="EMBL" id="CAJNDS010000791">
    <property type="protein sequence ID" value="CAE7234505.1"/>
    <property type="molecule type" value="Genomic_DNA"/>
</dbReference>
<evidence type="ECO:0000313" key="1">
    <source>
        <dbReference type="EMBL" id="CAE7234505.1"/>
    </source>
</evidence>
<proteinExistence type="predicted"/>